<dbReference type="Proteomes" id="UP001558713">
    <property type="component" value="Unassembled WGS sequence"/>
</dbReference>
<comment type="caution">
    <text evidence="1">The sequence shown here is derived from an EMBL/GenBank/DDBJ whole genome shotgun (WGS) entry which is preliminary data.</text>
</comment>
<keyword evidence="2" id="KW-1185">Reference proteome</keyword>
<dbReference type="AlphaFoldDB" id="A0ABD0ZN82"/>
<evidence type="ECO:0000313" key="2">
    <source>
        <dbReference type="Proteomes" id="UP001558713"/>
    </source>
</evidence>
<accession>A0ABD0ZN82</accession>
<gene>
    <name evidence="1" type="ORF">V5N11_014071</name>
</gene>
<proteinExistence type="predicted"/>
<organism evidence="1 2">
    <name type="scientific">Cardamine amara subsp. amara</name>
    <dbReference type="NCBI Taxonomy" id="228776"/>
    <lineage>
        <taxon>Eukaryota</taxon>
        <taxon>Viridiplantae</taxon>
        <taxon>Streptophyta</taxon>
        <taxon>Embryophyta</taxon>
        <taxon>Tracheophyta</taxon>
        <taxon>Spermatophyta</taxon>
        <taxon>Magnoliopsida</taxon>
        <taxon>eudicotyledons</taxon>
        <taxon>Gunneridae</taxon>
        <taxon>Pentapetalae</taxon>
        <taxon>rosids</taxon>
        <taxon>malvids</taxon>
        <taxon>Brassicales</taxon>
        <taxon>Brassicaceae</taxon>
        <taxon>Cardamineae</taxon>
        <taxon>Cardamine</taxon>
    </lineage>
</organism>
<evidence type="ECO:0000313" key="1">
    <source>
        <dbReference type="EMBL" id="KAL1196106.1"/>
    </source>
</evidence>
<sequence length="151" mass="17534">MIPHRNRIIRSGSFWSLKGNTSMGSWMWKRLLKYRQLAKDFFCIEVGNGTKTSFWYANWCSLGRIHELLGDGGFINLGIKSDATVADAIRHHRRRNHRAKILNSIESELDKYRDRGCMVADVAKWRKADATFKPFFSSSETWHRLGAKGRE</sequence>
<dbReference type="EMBL" id="JBANAX010000712">
    <property type="protein sequence ID" value="KAL1196106.1"/>
    <property type="molecule type" value="Genomic_DNA"/>
</dbReference>
<name>A0ABD0ZN82_CARAN</name>
<protein>
    <submittedName>
        <fullName evidence="1">Uncharacterized protein</fullName>
    </submittedName>
</protein>
<reference evidence="1 2" key="1">
    <citation type="submission" date="2024-04" db="EMBL/GenBank/DDBJ databases">
        <title>Genome assembly C_amara_ONT_v2.</title>
        <authorList>
            <person name="Yant L."/>
            <person name="Moore C."/>
            <person name="Slenker M."/>
        </authorList>
    </citation>
    <scope>NUCLEOTIDE SEQUENCE [LARGE SCALE GENOMIC DNA]</scope>
    <source>
        <tissue evidence="1">Leaf</tissue>
    </source>
</reference>